<feature type="non-terminal residue" evidence="1">
    <location>
        <position position="1"/>
    </location>
</feature>
<dbReference type="AlphaFoldDB" id="X1ECU3"/>
<accession>X1ECU3</accession>
<comment type="caution">
    <text evidence="1">The sequence shown here is derived from an EMBL/GenBank/DDBJ whole genome shotgun (WGS) entry which is preliminary data.</text>
</comment>
<gene>
    <name evidence="1" type="ORF">S01H4_62461</name>
</gene>
<reference evidence="1" key="1">
    <citation type="journal article" date="2014" name="Front. Microbiol.">
        <title>High frequency of phylogenetically diverse reductive dehalogenase-homologous genes in deep subseafloor sedimentary metagenomes.</title>
        <authorList>
            <person name="Kawai M."/>
            <person name="Futagami T."/>
            <person name="Toyoda A."/>
            <person name="Takaki Y."/>
            <person name="Nishi S."/>
            <person name="Hori S."/>
            <person name="Arai W."/>
            <person name="Tsubouchi T."/>
            <person name="Morono Y."/>
            <person name="Uchiyama I."/>
            <person name="Ito T."/>
            <person name="Fujiyama A."/>
            <person name="Inagaki F."/>
            <person name="Takami H."/>
        </authorList>
    </citation>
    <scope>NUCLEOTIDE SEQUENCE</scope>
    <source>
        <strain evidence="1">Expedition CK06-06</strain>
    </source>
</reference>
<evidence type="ECO:0000313" key="1">
    <source>
        <dbReference type="EMBL" id="GAH06478.1"/>
    </source>
</evidence>
<dbReference type="EMBL" id="BART01037289">
    <property type="protein sequence ID" value="GAH06478.1"/>
    <property type="molecule type" value="Genomic_DNA"/>
</dbReference>
<organism evidence="1">
    <name type="scientific">marine sediment metagenome</name>
    <dbReference type="NCBI Taxonomy" id="412755"/>
    <lineage>
        <taxon>unclassified sequences</taxon>
        <taxon>metagenomes</taxon>
        <taxon>ecological metagenomes</taxon>
    </lineage>
</organism>
<sequence length="39" mass="4502">AVPPASWTNSMFYHHTKLPQWTVTDSEKAQNEKVPDVNF</sequence>
<name>X1ECU3_9ZZZZ</name>
<proteinExistence type="predicted"/>
<protein>
    <submittedName>
        <fullName evidence="1">Uncharacterized protein</fullName>
    </submittedName>
</protein>